<reference evidence="10" key="1">
    <citation type="submission" date="2023-12" db="EMBL/GenBank/DDBJ databases">
        <title>Novel isolates from deep terrestrial aquifers shed light on the physiology and ecology of the class Limnochordia.</title>
        <authorList>
            <person name="Karnachuk O.V."/>
            <person name="Lukina A.P."/>
            <person name="Avakyan M.R."/>
            <person name="Kadnikov V."/>
            <person name="Begmatov S."/>
            <person name="Beletsky A.V."/>
            <person name="Mardanov A.V."/>
            <person name="Ravin N.V."/>
        </authorList>
    </citation>
    <scope>NUCLEOTIDE SEQUENCE [LARGE SCALE GENOMIC DNA]</scope>
    <source>
        <strain evidence="10">LN</strain>
    </source>
</reference>
<evidence type="ECO:0000259" key="8">
    <source>
        <dbReference type="PROSITE" id="PS50928"/>
    </source>
</evidence>
<evidence type="ECO:0000256" key="2">
    <source>
        <dbReference type="ARBA" id="ARBA00022448"/>
    </source>
</evidence>
<feature type="transmembrane region" description="Helical" evidence="7">
    <location>
        <begin position="111"/>
        <end position="131"/>
    </location>
</feature>
<name>A0ABZ1BM60_9FIRM</name>
<evidence type="ECO:0000256" key="1">
    <source>
        <dbReference type="ARBA" id="ARBA00004651"/>
    </source>
</evidence>
<keyword evidence="6 7" id="KW-0472">Membrane</keyword>
<keyword evidence="2 7" id="KW-0813">Transport</keyword>
<evidence type="ECO:0000256" key="6">
    <source>
        <dbReference type="ARBA" id="ARBA00023136"/>
    </source>
</evidence>
<protein>
    <submittedName>
        <fullName evidence="9">Sugar ABC transporter permease</fullName>
    </submittedName>
</protein>
<comment type="subcellular location">
    <subcellularLocation>
        <location evidence="1 7">Cell membrane</location>
        <topology evidence="1 7">Multi-pass membrane protein</topology>
    </subcellularLocation>
</comment>
<feature type="transmembrane region" description="Helical" evidence="7">
    <location>
        <begin position="235"/>
        <end position="255"/>
    </location>
</feature>
<dbReference type="InterPro" id="IPR035906">
    <property type="entry name" value="MetI-like_sf"/>
</dbReference>
<sequence length="295" mass="32247">MVLTGTMRWRKRGVALALLAPATLIIAAIFVYPIVVAVRMSLFDVPTYNPVMSGPASLRNYHELATSGAFWRALATTITYTVVVTASASVVGLATAVLLRAVVRGRRLFRTALALPWVIPPAIVALIWKWMFEPQSGVVNHLLHLVGATPVRWFHNPSAALVALIVTGIWHEYPFFLITVSAGLEMIPKELYEAAELDQANGWQKFWYVTLPALRPLVGVSVVLSALMSFRQYDLVAVLTGGGPAGATETLALAIYKNAFQYFRMGYASALGTVSLIISVLLVVTLLSRLAKEFY</sequence>
<evidence type="ECO:0000256" key="3">
    <source>
        <dbReference type="ARBA" id="ARBA00022475"/>
    </source>
</evidence>
<keyword evidence="3" id="KW-1003">Cell membrane</keyword>
<dbReference type="Gene3D" id="1.10.3720.10">
    <property type="entry name" value="MetI-like"/>
    <property type="match status" value="1"/>
</dbReference>
<dbReference type="CDD" id="cd06261">
    <property type="entry name" value="TM_PBP2"/>
    <property type="match status" value="1"/>
</dbReference>
<dbReference type="PANTHER" id="PTHR43005">
    <property type="entry name" value="BLR7065 PROTEIN"/>
    <property type="match status" value="1"/>
</dbReference>
<dbReference type="PROSITE" id="PS50928">
    <property type="entry name" value="ABC_TM1"/>
    <property type="match status" value="1"/>
</dbReference>
<comment type="similarity">
    <text evidence="7">Belongs to the binding-protein-dependent transport system permease family.</text>
</comment>
<evidence type="ECO:0000313" key="10">
    <source>
        <dbReference type="Proteomes" id="UP001333102"/>
    </source>
</evidence>
<dbReference type="SUPFAM" id="SSF161098">
    <property type="entry name" value="MetI-like"/>
    <property type="match status" value="1"/>
</dbReference>
<evidence type="ECO:0000256" key="4">
    <source>
        <dbReference type="ARBA" id="ARBA00022692"/>
    </source>
</evidence>
<dbReference type="Pfam" id="PF00528">
    <property type="entry name" value="BPD_transp_1"/>
    <property type="match status" value="1"/>
</dbReference>
<feature type="transmembrane region" description="Helical" evidence="7">
    <location>
        <begin position="267"/>
        <end position="287"/>
    </location>
</feature>
<dbReference type="Proteomes" id="UP001333102">
    <property type="component" value="Chromosome"/>
</dbReference>
<keyword evidence="10" id="KW-1185">Reference proteome</keyword>
<accession>A0ABZ1BM60</accession>
<feature type="transmembrane region" description="Helical" evidence="7">
    <location>
        <begin position="78"/>
        <end position="99"/>
    </location>
</feature>
<keyword evidence="4 7" id="KW-0812">Transmembrane</keyword>
<evidence type="ECO:0000313" key="9">
    <source>
        <dbReference type="EMBL" id="WRP13769.1"/>
    </source>
</evidence>
<organism evidence="9 10">
    <name type="scientific">Geochorda subterranea</name>
    <dbReference type="NCBI Taxonomy" id="3109564"/>
    <lineage>
        <taxon>Bacteria</taxon>
        <taxon>Bacillati</taxon>
        <taxon>Bacillota</taxon>
        <taxon>Limnochordia</taxon>
        <taxon>Limnochordales</taxon>
        <taxon>Geochordaceae</taxon>
        <taxon>Geochorda</taxon>
    </lineage>
</organism>
<proteinExistence type="inferred from homology"/>
<dbReference type="RefSeq" id="WP_324668016.1">
    <property type="nucleotide sequence ID" value="NZ_CP141614.1"/>
</dbReference>
<feature type="transmembrane region" description="Helical" evidence="7">
    <location>
        <begin position="12"/>
        <end position="35"/>
    </location>
</feature>
<dbReference type="EMBL" id="CP141614">
    <property type="protein sequence ID" value="WRP13769.1"/>
    <property type="molecule type" value="Genomic_DNA"/>
</dbReference>
<evidence type="ECO:0000256" key="5">
    <source>
        <dbReference type="ARBA" id="ARBA00022989"/>
    </source>
</evidence>
<dbReference type="InterPro" id="IPR000515">
    <property type="entry name" value="MetI-like"/>
</dbReference>
<feature type="transmembrane region" description="Helical" evidence="7">
    <location>
        <begin position="206"/>
        <end position="228"/>
    </location>
</feature>
<keyword evidence="5 7" id="KW-1133">Transmembrane helix</keyword>
<dbReference type="PANTHER" id="PTHR43005:SF1">
    <property type="entry name" value="SPERMIDINE_PUTRESCINE TRANSPORT SYSTEM PERMEASE PROTEIN"/>
    <property type="match status" value="1"/>
</dbReference>
<gene>
    <name evidence="9" type="ORF">VLY81_10005</name>
</gene>
<feature type="domain" description="ABC transmembrane type-1" evidence="8">
    <location>
        <begin position="74"/>
        <end position="288"/>
    </location>
</feature>
<evidence type="ECO:0000256" key="7">
    <source>
        <dbReference type="RuleBase" id="RU363032"/>
    </source>
</evidence>